<evidence type="ECO:0008006" key="3">
    <source>
        <dbReference type="Google" id="ProtNLM"/>
    </source>
</evidence>
<gene>
    <name evidence="1" type="ORF">B0A66_19920</name>
</gene>
<reference evidence="1 2" key="1">
    <citation type="submission" date="2016-11" db="EMBL/GenBank/DDBJ databases">
        <title>Whole genomes of Flavobacteriaceae.</title>
        <authorList>
            <person name="Stine C."/>
            <person name="Li C."/>
            <person name="Tadesse D."/>
        </authorList>
    </citation>
    <scope>NUCLEOTIDE SEQUENCE [LARGE SCALE GENOMIC DNA]</scope>
    <source>
        <strain evidence="1 2">DSM 18292</strain>
    </source>
</reference>
<sequence>MKKEKCNLSESVMNHRKIYYLCSLLVTFLFLGCQPKDTFAWNAGLSAPKYYGNGGPFVEYFYNGKSIGGASANIGSDPGWGITSGGYVGGDKFKAVPDSVFVNWICANDRYYYSGGHKLPREKMIALFKKGVVEPFRGLVKYGKITTGMAPGGNVTVWLQGGQASTEICKFKVENNGVYKESDEAERIESKIFSSKEFLNGKVNIFRYLYGIPYDIWETGEKKYEYDIVFSSEDENKNDYSIAILGITKDGSI</sequence>
<dbReference type="Pfam" id="PF11153">
    <property type="entry name" value="DUF2931"/>
    <property type="match status" value="1"/>
</dbReference>
<evidence type="ECO:0000313" key="1">
    <source>
        <dbReference type="EMBL" id="OXA85312.1"/>
    </source>
</evidence>
<dbReference type="InterPro" id="IPR021326">
    <property type="entry name" value="DUF2931"/>
</dbReference>
<comment type="caution">
    <text evidence="1">The sequence shown here is derived from an EMBL/GenBank/DDBJ whole genome shotgun (WGS) entry which is preliminary data.</text>
</comment>
<keyword evidence="2" id="KW-1185">Reference proteome</keyword>
<dbReference type="OrthoDB" id="5702951at2"/>
<evidence type="ECO:0000313" key="2">
    <source>
        <dbReference type="Proteomes" id="UP000198345"/>
    </source>
</evidence>
<accession>A0A226GTE2</accession>
<feature type="non-terminal residue" evidence="1">
    <location>
        <position position="253"/>
    </location>
</feature>
<dbReference type="AlphaFoldDB" id="A0A226GTE2"/>
<dbReference type="PROSITE" id="PS51257">
    <property type="entry name" value="PROKAR_LIPOPROTEIN"/>
    <property type="match status" value="1"/>
</dbReference>
<proteinExistence type="predicted"/>
<protein>
    <recommendedName>
        <fullName evidence="3">DUF2931 domain-containing protein</fullName>
    </recommendedName>
</protein>
<name>A0A226GTE2_9FLAO</name>
<dbReference type="EMBL" id="MUGW01000053">
    <property type="protein sequence ID" value="OXA85312.1"/>
    <property type="molecule type" value="Genomic_DNA"/>
</dbReference>
<organism evidence="1 2">
    <name type="scientific">Flavobacterium hercynium</name>
    <dbReference type="NCBI Taxonomy" id="387094"/>
    <lineage>
        <taxon>Bacteria</taxon>
        <taxon>Pseudomonadati</taxon>
        <taxon>Bacteroidota</taxon>
        <taxon>Flavobacteriia</taxon>
        <taxon>Flavobacteriales</taxon>
        <taxon>Flavobacteriaceae</taxon>
        <taxon>Flavobacterium</taxon>
    </lineage>
</organism>
<dbReference type="Proteomes" id="UP000198345">
    <property type="component" value="Unassembled WGS sequence"/>
</dbReference>